<evidence type="ECO:0008006" key="4">
    <source>
        <dbReference type="Google" id="ProtNLM"/>
    </source>
</evidence>
<sequence>MIHISNYSSGMIKVFVLLMIGIAVADAIVCEPDFCDGIECKSTTCPPGKAITRRSNCDCCGFCAPLQVKGGYCLNMPLKDLSGNVIQDDDCGPGLKCDKRTRKCVKK</sequence>
<evidence type="ECO:0000313" key="3">
    <source>
        <dbReference type="Proteomes" id="UP000887013"/>
    </source>
</evidence>
<keyword evidence="1" id="KW-0732">Signal</keyword>
<name>A0A8X6QUD7_NEPPI</name>
<dbReference type="OrthoDB" id="6412466at2759"/>
<organism evidence="2 3">
    <name type="scientific">Nephila pilipes</name>
    <name type="common">Giant wood spider</name>
    <name type="synonym">Nephila maculata</name>
    <dbReference type="NCBI Taxonomy" id="299642"/>
    <lineage>
        <taxon>Eukaryota</taxon>
        <taxon>Metazoa</taxon>
        <taxon>Ecdysozoa</taxon>
        <taxon>Arthropoda</taxon>
        <taxon>Chelicerata</taxon>
        <taxon>Arachnida</taxon>
        <taxon>Araneae</taxon>
        <taxon>Araneomorphae</taxon>
        <taxon>Entelegynae</taxon>
        <taxon>Araneoidea</taxon>
        <taxon>Nephilidae</taxon>
        <taxon>Nephila</taxon>
    </lineage>
</organism>
<feature type="chain" id="PRO_5036482448" description="Venom protein" evidence="1">
    <location>
        <begin position="28"/>
        <end position="107"/>
    </location>
</feature>
<dbReference type="AlphaFoldDB" id="A0A8X6QUD7"/>
<keyword evidence="3" id="KW-1185">Reference proteome</keyword>
<feature type="signal peptide" evidence="1">
    <location>
        <begin position="1"/>
        <end position="27"/>
    </location>
</feature>
<accession>A0A8X6QUD7</accession>
<gene>
    <name evidence="2" type="primary">NCL1_42249</name>
    <name evidence="2" type="ORF">NPIL_378721</name>
</gene>
<comment type="caution">
    <text evidence="2">The sequence shown here is derived from an EMBL/GenBank/DDBJ whole genome shotgun (WGS) entry which is preliminary data.</text>
</comment>
<protein>
    <recommendedName>
        <fullName evidence="4">Venom protein</fullName>
    </recommendedName>
</protein>
<evidence type="ECO:0000313" key="2">
    <source>
        <dbReference type="EMBL" id="GFU37602.1"/>
    </source>
</evidence>
<proteinExistence type="predicted"/>
<evidence type="ECO:0000256" key="1">
    <source>
        <dbReference type="SAM" id="SignalP"/>
    </source>
</evidence>
<dbReference type="EMBL" id="BMAW01084242">
    <property type="protein sequence ID" value="GFU37602.1"/>
    <property type="molecule type" value="Genomic_DNA"/>
</dbReference>
<reference evidence="2" key="1">
    <citation type="submission" date="2020-08" db="EMBL/GenBank/DDBJ databases">
        <title>Multicomponent nature underlies the extraordinary mechanical properties of spider dragline silk.</title>
        <authorList>
            <person name="Kono N."/>
            <person name="Nakamura H."/>
            <person name="Mori M."/>
            <person name="Yoshida Y."/>
            <person name="Ohtoshi R."/>
            <person name="Malay A.D."/>
            <person name="Moran D.A.P."/>
            <person name="Tomita M."/>
            <person name="Numata K."/>
            <person name="Arakawa K."/>
        </authorList>
    </citation>
    <scope>NUCLEOTIDE SEQUENCE</scope>
</reference>
<dbReference type="Proteomes" id="UP000887013">
    <property type="component" value="Unassembled WGS sequence"/>
</dbReference>